<feature type="compositionally biased region" description="Basic and acidic residues" evidence="5">
    <location>
        <begin position="325"/>
        <end position="350"/>
    </location>
</feature>
<evidence type="ECO:0000313" key="6">
    <source>
        <dbReference type="EMBL" id="KAG7727708.1"/>
    </source>
</evidence>
<dbReference type="GO" id="GO:0006112">
    <property type="term" value="P:energy reserve metabolic process"/>
    <property type="evidence" value="ECO:0007669"/>
    <property type="project" value="InterPro"/>
</dbReference>
<gene>
    <name evidence="6" type="ORF">KL933_002642</name>
</gene>
<feature type="compositionally biased region" description="Polar residues" evidence="5">
    <location>
        <begin position="25"/>
        <end position="39"/>
    </location>
</feature>
<comment type="caution">
    <text evidence="6">The sequence shown here is derived from an EMBL/GenBank/DDBJ whole genome shotgun (WGS) entry which is preliminary data.</text>
</comment>
<reference evidence="6" key="1">
    <citation type="journal article" date="2021" name="G3 (Bethesda)">
        <title>Genomic diversity, chromosomal rearrangements, and interspecies hybridization in the ogataea polymorpha species complex.</title>
        <authorList>
            <person name="Hanson S.J."/>
            <person name="Cinneide E.O."/>
            <person name="Salzberg L.I."/>
            <person name="Wolfe K.H."/>
            <person name="McGowan J."/>
            <person name="Fitzpatrick D.A."/>
            <person name="Matlin K."/>
        </authorList>
    </citation>
    <scope>NUCLEOTIDE SEQUENCE</scope>
    <source>
        <strain evidence="6">83-405-1</strain>
    </source>
</reference>
<evidence type="ECO:0000256" key="1">
    <source>
        <dbReference type="ARBA" id="ARBA00003033"/>
    </source>
</evidence>
<dbReference type="AlphaFoldDB" id="A0AAN6D6S2"/>
<feature type="region of interest" description="Disordered" evidence="5">
    <location>
        <begin position="462"/>
        <end position="562"/>
    </location>
</feature>
<comment type="similarity">
    <text evidence="3">Belongs to the RGI1 family.</text>
</comment>
<protein>
    <recommendedName>
        <fullName evidence="4">Respiratory growth induced protein 1</fullName>
    </recommendedName>
</protein>
<feature type="compositionally biased region" description="Basic and acidic residues" evidence="5">
    <location>
        <begin position="504"/>
        <end position="541"/>
    </location>
</feature>
<evidence type="ECO:0000256" key="2">
    <source>
        <dbReference type="ARBA" id="ARBA00004202"/>
    </source>
</evidence>
<comment type="subcellular location">
    <subcellularLocation>
        <location evidence="2">Cell membrane</location>
        <topology evidence="2">Peripheral membrane protein</topology>
    </subcellularLocation>
</comment>
<comment type="function">
    <text evidence="1">Involved in the control of energetic metabolism and significantly contribute to cell fitness, especially under respiratory growth conditions.</text>
</comment>
<dbReference type="InterPro" id="IPR038235">
    <property type="entry name" value="RGI1_sf"/>
</dbReference>
<proteinExistence type="inferred from homology"/>
<evidence type="ECO:0000313" key="7">
    <source>
        <dbReference type="Proteomes" id="UP000738402"/>
    </source>
</evidence>
<sequence>MAPHRESDHNSQYKIQGLRAPAAATTMTKKYSSYSQTEPTHLEHLSPATSRKNSVDEPPLRKFDDIVAFEQYLKDETWDNEFDYFHLKVNYLPPFVLHSIHDNPEKIKPTMNSRSRKFVRHLGHHIKRHLLSEIDYYTGVNYNFEKAVVERRPDGTILFHLHDYSDHGYGEETDKYNRHWKVDLDVKCNPENPYVEVDMKSCAVVLGHLVEVHAHFLGLLDALELAAGDLVHQEAEHVGGDEAPHGDADPAGKLVAHLLPVVVDPSAGNLGHAVQTSHVWRGKHSEADRPENAANAVHNKRACGVVNAEPLVDVVQQPAARSNKRGCDKRPVRRVEAAARRDVDEPDHGTLARGRQTPLALEHEVDKREHETGHGRGDLRVGHDVAGPCVDREQRARVEAEPRAPDDGHADEGGHDVLRLVVLVGGRVFPVLALADEVRERERRNARGYVDRAAAGEVQRAELVQPAVGGPRGVRERAVADRAPQEPDHERGHDPGALGDGPDEDLHGGHREENREGEVDDRRDRAALDERPGAQLRERTKSKVATHVRRRNRDRERVAKQKPLDCDGAGHHVRLEQHLDDIFLLEHAAVEQADAWRENHDSDGAEHHVAHVCGHVRGGVFGEGVERVALGCHEQLSRAEPRVCVSSHSGRTGSARRRIYCEGPYESVLDGLHYLIKN</sequence>
<evidence type="ECO:0000256" key="3">
    <source>
        <dbReference type="ARBA" id="ARBA00009268"/>
    </source>
</evidence>
<feature type="region of interest" description="Disordered" evidence="5">
    <location>
        <begin position="317"/>
        <end position="384"/>
    </location>
</feature>
<dbReference type="Pfam" id="PF10843">
    <property type="entry name" value="RGI1"/>
    <property type="match status" value="1"/>
</dbReference>
<feature type="compositionally biased region" description="Basic and acidic residues" evidence="5">
    <location>
        <begin position="361"/>
        <end position="383"/>
    </location>
</feature>
<dbReference type="EMBL" id="JAHLUH010000006">
    <property type="protein sequence ID" value="KAG7727708.1"/>
    <property type="molecule type" value="Genomic_DNA"/>
</dbReference>
<feature type="region of interest" description="Disordered" evidence="5">
    <location>
        <begin position="1"/>
        <end position="57"/>
    </location>
</feature>
<evidence type="ECO:0000256" key="4">
    <source>
        <dbReference type="ARBA" id="ARBA00021474"/>
    </source>
</evidence>
<feature type="compositionally biased region" description="Basic residues" evidence="5">
    <location>
        <begin position="542"/>
        <end position="552"/>
    </location>
</feature>
<evidence type="ECO:0000256" key="5">
    <source>
        <dbReference type="SAM" id="MobiDB-lite"/>
    </source>
</evidence>
<dbReference type="Gene3D" id="3.40.1000.40">
    <property type="entry name" value="Respiratory growth induced protein 1"/>
    <property type="match status" value="1"/>
</dbReference>
<feature type="compositionally biased region" description="Basic and acidic residues" evidence="5">
    <location>
        <begin position="473"/>
        <end position="494"/>
    </location>
</feature>
<dbReference type="GO" id="GO:0005886">
    <property type="term" value="C:plasma membrane"/>
    <property type="evidence" value="ECO:0007669"/>
    <property type="project" value="UniProtKB-SubCell"/>
</dbReference>
<name>A0AAN6D6S2_9ASCO</name>
<accession>A0AAN6D6S2</accession>
<feature type="compositionally biased region" description="Basic and acidic residues" evidence="5">
    <location>
        <begin position="1"/>
        <end position="11"/>
    </location>
</feature>
<feature type="region of interest" description="Disordered" evidence="5">
    <location>
        <begin position="394"/>
        <end position="413"/>
    </location>
</feature>
<dbReference type="InterPro" id="IPR022554">
    <property type="entry name" value="RGI1"/>
</dbReference>
<organism evidence="6 7">
    <name type="scientific">Ogataea haglerorum</name>
    <dbReference type="NCBI Taxonomy" id="1937702"/>
    <lineage>
        <taxon>Eukaryota</taxon>
        <taxon>Fungi</taxon>
        <taxon>Dikarya</taxon>
        <taxon>Ascomycota</taxon>
        <taxon>Saccharomycotina</taxon>
        <taxon>Pichiomycetes</taxon>
        <taxon>Pichiales</taxon>
        <taxon>Pichiaceae</taxon>
        <taxon>Ogataea</taxon>
    </lineage>
</organism>
<dbReference type="Proteomes" id="UP000738402">
    <property type="component" value="Unassembled WGS sequence"/>
</dbReference>
<feature type="compositionally biased region" description="Basic and acidic residues" evidence="5">
    <location>
        <begin position="553"/>
        <end position="562"/>
    </location>
</feature>